<evidence type="ECO:0000313" key="1">
    <source>
        <dbReference type="EMBL" id="PIQ86862.1"/>
    </source>
</evidence>
<name>A0A2H0LR22_9BACT</name>
<protein>
    <submittedName>
        <fullName evidence="1">Uncharacterized protein</fullName>
    </submittedName>
</protein>
<comment type="caution">
    <text evidence="1">The sequence shown here is derived from an EMBL/GenBank/DDBJ whole genome shotgun (WGS) entry which is preliminary data.</text>
</comment>
<dbReference type="EMBL" id="PCVY01000028">
    <property type="protein sequence ID" value="PIQ86862.1"/>
    <property type="molecule type" value="Genomic_DNA"/>
</dbReference>
<gene>
    <name evidence="1" type="ORF">COV74_03255</name>
</gene>
<evidence type="ECO:0000313" key="2">
    <source>
        <dbReference type="Proteomes" id="UP000230859"/>
    </source>
</evidence>
<reference evidence="1 2" key="1">
    <citation type="submission" date="2017-09" db="EMBL/GenBank/DDBJ databases">
        <title>Depth-based differentiation of microbial function through sediment-hosted aquifers and enrichment of novel symbionts in the deep terrestrial subsurface.</title>
        <authorList>
            <person name="Probst A.J."/>
            <person name="Ladd B."/>
            <person name="Jarett J.K."/>
            <person name="Geller-Mcgrath D.E."/>
            <person name="Sieber C.M."/>
            <person name="Emerson J.B."/>
            <person name="Anantharaman K."/>
            <person name="Thomas B.C."/>
            <person name="Malmstrom R."/>
            <person name="Stieglmeier M."/>
            <person name="Klingl A."/>
            <person name="Woyke T."/>
            <person name="Ryan C.M."/>
            <person name="Banfield J.F."/>
        </authorList>
    </citation>
    <scope>NUCLEOTIDE SEQUENCE [LARGE SCALE GENOMIC DNA]</scope>
    <source>
        <strain evidence="1">CG11_big_fil_rev_8_21_14_0_20_45_26</strain>
    </source>
</reference>
<proteinExistence type="predicted"/>
<accession>A0A2H0LR22</accession>
<dbReference type="Proteomes" id="UP000230859">
    <property type="component" value="Unassembled WGS sequence"/>
</dbReference>
<dbReference type="AlphaFoldDB" id="A0A2H0LR22"/>
<sequence length="161" mass="18372">MLDPMKRRLIFLLTVGFWATAAMPVLWAEEQVDLLELMQALQVPTNLRQQAGQLTKSAKSWDRLSETDQAEVVRAMIELFKIRDNAAILLPASYYATKINEQLAADPTMLELPLPIVLKVLAVMDYDFYNGQNKEELAKQVLGEDVYEQNKKRRALLGYLS</sequence>
<organism evidence="1 2">
    <name type="scientific">Candidatus Abzuiibacterium crystallinum</name>
    <dbReference type="NCBI Taxonomy" id="1974748"/>
    <lineage>
        <taxon>Bacteria</taxon>
        <taxon>Pseudomonadati</taxon>
        <taxon>Candidatus Omnitrophota</taxon>
        <taxon>Candidatus Abzuiibacterium</taxon>
    </lineage>
</organism>